<feature type="repeat" description="PPR" evidence="7">
    <location>
        <begin position="516"/>
        <end position="550"/>
    </location>
</feature>
<feature type="binding site" evidence="8">
    <location>
        <position position="202"/>
    </location>
    <ligand>
        <name>S-adenosyl-L-methionine</name>
        <dbReference type="ChEBI" id="CHEBI:59789"/>
    </ligand>
</feature>
<feature type="non-terminal residue" evidence="10">
    <location>
        <position position="1"/>
    </location>
</feature>
<feature type="binding site" evidence="8">
    <location>
        <position position="175"/>
    </location>
    <ligand>
        <name>S-adenosyl-L-methionine</name>
        <dbReference type="ChEBI" id="CHEBI:59789"/>
    </ligand>
</feature>
<evidence type="ECO:0000313" key="10">
    <source>
        <dbReference type="EMBL" id="CAI4003455.1"/>
    </source>
</evidence>
<keyword evidence="6 8" id="KW-0694">RNA-binding</keyword>
<evidence type="ECO:0000256" key="4">
    <source>
        <dbReference type="ARBA" id="ARBA00022691"/>
    </source>
</evidence>
<evidence type="ECO:0000256" key="7">
    <source>
        <dbReference type="PROSITE-ProRule" id="PRU00708"/>
    </source>
</evidence>
<dbReference type="GO" id="GO:0001510">
    <property type="term" value="P:RNA methylation"/>
    <property type="evidence" value="ECO:0007669"/>
    <property type="project" value="InterPro"/>
</dbReference>
<accession>A0A9P1D552</accession>
<evidence type="ECO:0000256" key="6">
    <source>
        <dbReference type="ARBA" id="ARBA00022884"/>
    </source>
</evidence>
<comment type="caution">
    <text evidence="10">The sequence shown here is derived from an EMBL/GenBank/DDBJ whole genome shotgun (WGS) entry which is preliminary data.</text>
</comment>
<dbReference type="InterPro" id="IPR029063">
    <property type="entry name" value="SAM-dependent_MTases_sf"/>
</dbReference>
<comment type="similarity">
    <text evidence="8">Belongs to the class I-like SAM-binding methyltransferase superfamily. RsmB/NOP family.</text>
</comment>
<feature type="repeat" description="PPR" evidence="7">
    <location>
        <begin position="481"/>
        <end position="515"/>
    </location>
</feature>
<sequence length="745" mass="81662">MLCAMGVSPPKPPVLRRMRMRRKPKAPRRFLAEVCASLGACELRRLLRSCCRPLRSALRASRRRTTRPRSLQQRLAHEGFSMTPSPFCADGFFVGVSDTLSCQEPKLGESLLHLSGEVYGQEATSTLPVEALRMAALQKFGHDAKLHVLDLCAAPGSKASQVASQLRPESLVVNEPRKERAALLQANLLRAGVAEALVLCLDGRKVGALAPKAFNVVLVDAPCSGEGTVRKDPTAWDRWAQDNHSLQLQSRCDLQQELLGSAWEALQPGGLLVYSTCTLNNKENEMQCCWLQQQGAKVISLGAQPMATKQGFLRVWPHLLDAEGFFVACFCKDADNHPELDKTKDADADAFESLDLRRLRPSEVTLLKQRVRQELQYLLPEGILVADEQGNVFLLPRHSPRIRGLLPHALTLGLRLTTQQRLSKELRLVAGGNLSSQEWMELHSSTGGGLSAASLALKRAENAPAAAAAFQEMLQQRLTPDQVSYNTLLDAHAKSADGTGAHQVLNEMINTSVAPGVVSFTIVIEAYARAGDRAAAEEVFKSMQRFNVQPNQITYTALLRARLEAGDLAAAERLESHLNLVGYTLLIDAYARLGKCVKAEETFEALTQRGLTPNLATYTALMKAYAKAHHPHKAEEVLDRLKAEGLEPNALSYLTLINAHSKEGDLRRAEELYSEQGPSLASATAMISAYGRAKDAAKAQEVFDQLRAQSIRPDAVCARQLSQALAQVRQNDLRLSAEVKLRHGA</sequence>
<keyword evidence="3 8" id="KW-0808">Transferase</keyword>
<dbReference type="InterPro" id="IPR049560">
    <property type="entry name" value="MeTrfase_RsmB-F_NOP2_cat"/>
</dbReference>
<dbReference type="Pfam" id="PF13041">
    <property type="entry name" value="PPR_2"/>
    <property type="match status" value="1"/>
</dbReference>
<evidence type="ECO:0000313" key="12">
    <source>
        <dbReference type="EMBL" id="CAL4790767.1"/>
    </source>
</evidence>
<feature type="repeat" description="PPR" evidence="7">
    <location>
        <begin position="579"/>
        <end position="613"/>
    </location>
</feature>
<dbReference type="PRINTS" id="PR02008">
    <property type="entry name" value="RCMTFAMILY"/>
</dbReference>
<dbReference type="InterPro" id="IPR001678">
    <property type="entry name" value="MeTrfase_RsmB-F_NOP2_dom"/>
</dbReference>
<dbReference type="Pfam" id="PF17125">
    <property type="entry name" value="Methyltr_RsmF_N"/>
    <property type="match status" value="1"/>
</dbReference>
<evidence type="ECO:0000313" key="13">
    <source>
        <dbReference type="Proteomes" id="UP001152797"/>
    </source>
</evidence>
<dbReference type="InterPro" id="IPR011990">
    <property type="entry name" value="TPR-like_helical_dom_sf"/>
</dbReference>
<dbReference type="PANTHER" id="PTHR47447:SF23">
    <property type="entry name" value="PENTACOTRIPEPTIDE-REPEAT REGION OF PRORP DOMAIN-CONTAINING PROTEIN"/>
    <property type="match status" value="1"/>
</dbReference>
<feature type="binding site" evidence="8">
    <location>
        <begin position="152"/>
        <end position="158"/>
    </location>
    <ligand>
        <name>S-adenosyl-L-methionine</name>
        <dbReference type="ChEBI" id="CHEBI:59789"/>
    </ligand>
</feature>
<dbReference type="OrthoDB" id="427002at2759"/>
<protein>
    <submittedName>
        <fullName evidence="12">SAM-dependent MTase RsmB/NOP-type domain-containing protein</fullName>
    </submittedName>
</protein>
<evidence type="ECO:0000256" key="1">
    <source>
        <dbReference type="ARBA" id="ARBA00022490"/>
    </source>
</evidence>
<dbReference type="PROSITE" id="PS51375">
    <property type="entry name" value="PPR"/>
    <property type="match status" value="5"/>
</dbReference>
<dbReference type="Gene3D" id="3.30.70.1170">
    <property type="entry name" value="Sun protein, domain 3"/>
    <property type="match status" value="1"/>
</dbReference>
<dbReference type="PROSITE" id="PS51686">
    <property type="entry name" value="SAM_MT_RSMB_NOP"/>
    <property type="match status" value="1"/>
</dbReference>
<name>A0A9P1D552_9DINO</name>
<feature type="domain" description="SAM-dependent MTase RsmB/NOP-type" evidence="9">
    <location>
        <begin position="46"/>
        <end position="333"/>
    </location>
</feature>
<proteinExistence type="inferred from homology"/>
<dbReference type="EMBL" id="CAMXCT020003271">
    <property type="protein sequence ID" value="CAL1156830.1"/>
    <property type="molecule type" value="Genomic_DNA"/>
</dbReference>
<feature type="repeat" description="PPR" evidence="7">
    <location>
        <begin position="614"/>
        <end position="648"/>
    </location>
</feature>
<dbReference type="EMBL" id="CAMXCT030003271">
    <property type="protein sequence ID" value="CAL4790767.1"/>
    <property type="molecule type" value="Genomic_DNA"/>
</dbReference>
<dbReference type="SUPFAM" id="SSF48452">
    <property type="entry name" value="TPR-like"/>
    <property type="match status" value="1"/>
</dbReference>
<dbReference type="NCBIfam" id="TIGR00756">
    <property type="entry name" value="PPR"/>
    <property type="match status" value="5"/>
</dbReference>
<evidence type="ECO:0000256" key="2">
    <source>
        <dbReference type="ARBA" id="ARBA00022603"/>
    </source>
</evidence>
<feature type="binding site" evidence="8">
    <location>
        <position position="220"/>
    </location>
    <ligand>
        <name>S-adenosyl-L-methionine</name>
        <dbReference type="ChEBI" id="CHEBI:59789"/>
    </ligand>
</feature>
<keyword evidence="2 8" id="KW-0489">Methyltransferase</keyword>
<keyword evidence="5" id="KW-0677">Repeat</keyword>
<feature type="active site" description="Nucleophile" evidence="8">
    <location>
        <position position="277"/>
    </location>
</feature>
<dbReference type="GO" id="GO:0008173">
    <property type="term" value="F:RNA methyltransferase activity"/>
    <property type="evidence" value="ECO:0007669"/>
    <property type="project" value="InterPro"/>
</dbReference>
<keyword evidence="4 8" id="KW-0949">S-adenosyl-L-methionine</keyword>
<dbReference type="GO" id="GO:0003723">
    <property type="term" value="F:RNA binding"/>
    <property type="evidence" value="ECO:0007669"/>
    <property type="project" value="UniProtKB-UniRule"/>
</dbReference>
<gene>
    <name evidence="10" type="ORF">C1SCF055_LOCUS29325</name>
</gene>
<dbReference type="Pfam" id="PF01535">
    <property type="entry name" value="PPR"/>
    <property type="match status" value="2"/>
</dbReference>
<dbReference type="Pfam" id="PF13812">
    <property type="entry name" value="PPR_3"/>
    <property type="match status" value="1"/>
</dbReference>
<dbReference type="Proteomes" id="UP001152797">
    <property type="component" value="Unassembled WGS sequence"/>
</dbReference>
<dbReference type="PANTHER" id="PTHR47447">
    <property type="entry name" value="OS03G0856100 PROTEIN"/>
    <property type="match status" value="1"/>
</dbReference>
<dbReference type="SUPFAM" id="SSF53335">
    <property type="entry name" value="S-adenosyl-L-methionine-dependent methyltransferases"/>
    <property type="match status" value="1"/>
</dbReference>
<keyword evidence="13" id="KW-1185">Reference proteome</keyword>
<keyword evidence="1" id="KW-0963">Cytoplasm</keyword>
<evidence type="ECO:0000256" key="3">
    <source>
        <dbReference type="ARBA" id="ARBA00022679"/>
    </source>
</evidence>
<dbReference type="AlphaFoldDB" id="A0A9P1D552"/>
<feature type="repeat" description="PPR" evidence="7">
    <location>
        <begin position="679"/>
        <end position="713"/>
    </location>
</feature>
<organism evidence="10">
    <name type="scientific">Cladocopium goreaui</name>
    <dbReference type="NCBI Taxonomy" id="2562237"/>
    <lineage>
        <taxon>Eukaryota</taxon>
        <taxon>Sar</taxon>
        <taxon>Alveolata</taxon>
        <taxon>Dinophyceae</taxon>
        <taxon>Suessiales</taxon>
        <taxon>Symbiodiniaceae</taxon>
        <taxon>Cladocopium</taxon>
    </lineage>
</organism>
<dbReference type="EMBL" id="CAMXCT010003271">
    <property type="protein sequence ID" value="CAI4003455.1"/>
    <property type="molecule type" value="Genomic_DNA"/>
</dbReference>
<reference evidence="10" key="1">
    <citation type="submission" date="2022-10" db="EMBL/GenBank/DDBJ databases">
        <authorList>
            <person name="Chen Y."/>
            <person name="Dougan E. K."/>
            <person name="Chan C."/>
            <person name="Rhodes N."/>
            <person name="Thang M."/>
        </authorList>
    </citation>
    <scope>NUCLEOTIDE SEQUENCE</scope>
</reference>
<dbReference type="Gene3D" id="3.40.50.150">
    <property type="entry name" value="Vaccinia Virus protein VP39"/>
    <property type="match status" value="1"/>
</dbReference>
<dbReference type="InterPro" id="IPR031341">
    <property type="entry name" value="Methyltr_RsmF_N"/>
</dbReference>
<evidence type="ECO:0000256" key="5">
    <source>
        <dbReference type="ARBA" id="ARBA00022737"/>
    </source>
</evidence>
<evidence type="ECO:0000256" key="8">
    <source>
        <dbReference type="PROSITE-ProRule" id="PRU01023"/>
    </source>
</evidence>
<dbReference type="InterPro" id="IPR002885">
    <property type="entry name" value="PPR_rpt"/>
</dbReference>
<evidence type="ECO:0000313" key="11">
    <source>
        <dbReference type="EMBL" id="CAL1156830.1"/>
    </source>
</evidence>
<dbReference type="Gene3D" id="1.25.40.10">
    <property type="entry name" value="Tetratricopeptide repeat domain"/>
    <property type="match status" value="2"/>
</dbReference>
<evidence type="ECO:0000259" key="9">
    <source>
        <dbReference type="PROSITE" id="PS51686"/>
    </source>
</evidence>
<reference evidence="11" key="2">
    <citation type="submission" date="2024-04" db="EMBL/GenBank/DDBJ databases">
        <authorList>
            <person name="Chen Y."/>
            <person name="Shah S."/>
            <person name="Dougan E. K."/>
            <person name="Thang M."/>
            <person name="Chan C."/>
        </authorList>
    </citation>
    <scope>NUCLEOTIDE SEQUENCE [LARGE SCALE GENOMIC DNA]</scope>
</reference>
<dbReference type="Pfam" id="PF01189">
    <property type="entry name" value="Methyltr_RsmB-F"/>
    <property type="match status" value="1"/>
</dbReference>
<dbReference type="InterPro" id="IPR023267">
    <property type="entry name" value="RCMT"/>
</dbReference>